<gene>
    <name evidence="3" type="ORF">D1223_13315</name>
</gene>
<dbReference type="RefSeq" id="WP_119376901.1">
    <property type="nucleotide sequence ID" value="NZ_QWFX01000013.1"/>
</dbReference>
<feature type="transmembrane region" description="Helical" evidence="2">
    <location>
        <begin position="301"/>
        <end position="325"/>
    </location>
</feature>
<sequence>MLKKQVRWGAELGYTKPVKPLDPKVEQNQHGLKGSLKDGELGFSRMVTRRVARKDAQDGIPTSESITEDQWSEREQQIAEKAERVRRGLKTWMSATSASVRNFISDCTPGAIYPEQLKEAIKAEESEYRHYEFDDSTDAKAHHEATVVELESFKQRFGDQLQKRTPDIKKNVEQAIAILIFIMIVEGCFNALLFKDAQSSGLLGGMMVAFGISAVNVLFGVVGGFVGLRNLNHPETYMKVLGGIVAGVCVACGLFVNFFVAHFRDAVEVALHDALAEGSLAGFSMFAISPSAVIADMFPNIFGLDSLVAIGLLLIGLTVFAIALYEGYDRISDRFPGYGRVWRKERAAYEKRQQVRNGVRDDLSDFFTRSRIWFETQQQRHLAAKREIEKAMNLLETRRDIAVEIAARAGDQERSLKVAYRQAHRRARNACRDKLGEQAAVPAYFDEIVTPNIPPLDTQKEREQANAAIKAIENNIQALNIVREWMESHIQQVQKGLSSIEERVGGHIQAMRDKQHHQRQEHQAKSA</sequence>
<feature type="transmembrane region" description="Helical" evidence="2">
    <location>
        <begin position="275"/>
        <end position="295"/>
    </location>
</feature>
<comment type="caution">
    <text evidence="3">The sequence shown here is derived from an EMBL/GenBank/DDBJ whole genome shotgun (WGS) entry which is preliminary data.</text>
</comment>
<protein>
    <submittedName>
        <fullName evidence="3">Uncharacterized protein</fullName>
    </submittedName>
</protein>
<keyword evidence="2" id="KW-1133">Transmembrane helix</keyword>
<evidence type="ECO:0000256" key="1">
    <source>
        <dbReference type="SAM" id="MobiDB-lite"/>
    </source>
</evidence>
<keyword evidence="4" id="KW-1185">Reference proteome</keyword>
<dbReference type="EMBL" id="QWFX01000013">
    <property type="protein sequence ID" value="RIJ28366.1"/>
    <property type="molecule type" value="Genomic_DNA"/>
</dbReference>
<dbReference type="Proteomes" id="UP000266385">
    <property type="component" value="Unassembled WGS sequence"/>
</dbReference>
<feature type="transmembrane region" description="Helical" evidence="2">
    <location>
        <begin position="206"/>
        <end position="228"/>
    </location>
</feature>
<feature type="compositionally biased region" description="Polar residues" evidence="1">
    <location>
        <begin position="60"/>
        <end position="69"/>
    </location>
</feature>
<evidence type="ECO:0000313" key="4">
    <source>
        <dbReference type="Proteomes" id="UP000266385"/>
    </source>
</evidence>
<proteinExistence type="predicted"/>
<accession>A0A399R9W1</accession>
<keyword evidence="2" id="KW-0812">Transmembrane</keyword>
<organism evidence="3 4">
    <name type="scientific">Henriciella mobilis</name>
    <dbReference type="NCBI Taxonomy" id="2305467"/>
    <lineage>
        <taxon>Bacteria</taxon>
        <taxon>Pseudomonadati</taxon>
        <taxon>Pseudomonadota</taxon>
        <taxon>Alphaproteobacteria</taxon>
        <taxon>Hyphomonadales</taxon>
        <taxon>Hyphomonadaceae</taxon>
        <taxon>Henriciella</taxon>
    </lineage>
</organism>
<feature type="region of interest" description="Disordered" evidence="1">
    <location>
        <begin position="17"/>
        <end position="37"/>
    </location>
</feature>
<evidence type="ECO:0000256" key="2">
    <source>
        <dbReference type="SAM" id="Phobius"/>
    </source>
</evidence>
<feature type="transmembrane region" description="Helical" evidence="2">
    <location>
        <begin position="240"/>
        <end position="263"/>
    </location>
</feature>
<feature type="region of interest" description="Disordered" evidence="1">
    <location>
        <begin position="53"/>
        <end position="73"/>
    </location>
</feature>
<feature type="transmembrane region" description="Helical" evidence="2">
    <location>
        <begin position="175"/>
        <end position="194"/>
    </location>
</feature>
<name>A0A399R9W1_9PROT</name>
<reference evidence="3 4" key="1">
    <citation type="submission" date="2018-08" db="EMBL/GenBank/DDBJ databases">
        <title>Henriciella mobilis sp. nov., isolated from seawater.</title>
        <authorList>
            <person name="Cheng H."/>
            <person name="Wu Y.-H."/>
            <person name="Xu X.-W."/>
            <person name="Guo L.-L."/>
        </authorList>
    </citation>
    <scope>NUCLEOTIDE SEQUENCE [LARGE SCALE GENOMIC DNA]</scope>
    <source>
        <strain evidence="3 4">JN25</strain>
    </source>
</reference>
<dbReference type="OrthoDB" id="7614484at2"/>
<evidence type="ECO:0000313" key="3">
    <source>
        <dbReference type="EMBL" id="RIJ28366.1"/>
    </source>
</evidence>
<keyword evidence="2" id="KW-0472">Membrane</keyword>
<dbReference type="AlphaFoldDB" id="A0A399R9W1"/>